<keyword evidence="1" id="KW-0472">Membrane</keyword>
<keyword evidence="3" id="KW-1185">Reference proteome</keyword>
<sequence>MPMPHLNLAPLHMQDHQLPDLKEMTLSPSAAVSRAESQPKPWYKSSDSKDTIIISVQVAFSIILSSSIANIVFFFKENFSIIFLPNCSIFFMLSATCSIILIFSATQSIIIFRATTNILVSSNTAI</sequence>
<organism evidence="2 3">
    <name type="scientific">Crenichthys baileyi</name>
    <name type="common">White River springfish</name>
    <dbReference type="NCBI Taxonomy" id="28760"/>
    <lineage>
        <taxon>Eukaryota</taxon>
        <taxon>Metazoa</taxon>
        <taxon>Chordata</taxon>
        <taxon>Craniata</taxon>
        <taxon>Vertebrata</taxon>
        <taxon>Euteleostomi</taxon>
        <taxon>Actinopterygii</taxon>
        <taxon>Neopterygii</taxon>
        <taxon>Teleostei</taxon>
        <taxon>Neoteleostei</taxon>
        <taxon>Acanthomorphata</taxon>
        <taxon>Ovalentaria</taxon>
        <taxon>Atherinomorphae</taxon>
        <taxon>Cyprinodontiformes</taxon>
        <taxon>Goodeidae</taxon>
        <taxon>Crenichthys</taxon>
    </lineage>
</organism>
<name>A0AAV9QT14_9TELE</name>
<dbReference type="Proteomes" id="UP001311232">
    <property type="component" value="Unassembled WGS sequence"/>
</dbReference>
<feature type="transmembrane region" description="Helical" evidence="1">
    <location>
        <begin position="81"/>
        <end position="103"/>
    </location>
</feature>
<proteinExistence type="predicted"/>
<keyword evidence="1" id="KW-0812">Transmembrane</keyword>
<dbReference type="AlphaFoldDB" id="A0AAV9QT14"/>
<dbReference type="EMBL" id="JAHHUM010002882">
    <property type="protein sequence ID" value="KAK5600616.1"/>
    <property type="molecule type" value="Genomic_DNA"/>
</dbReference>
<protein>
    <submittedName>
        <fullName evidence="2">Uncharacterized protein</fullName>
    </submittedName>
</protein>
<comment type="caution">
    <text evidence="2">The sequence shown here is derived from an EMBL/GenBank/DDBJ whole genome shotgun (WGS) entry which is preliminary data.</text>
</comment>
<evidence type="ECO:0000313" key="2">
    <source>
        <dbReference type="EMBL" id="KAK5600616.1"/>
    </source>
</evidence>
<evidence type="ECO:0000313" key="3">
    <source>
        <dbReference type="Proteomes" id="UP001311232"/>
    </source>
</evidence>
<keyword evidence="1" id="KW-1133">Transmembrane helix</keyword>
<feature type="transmembrane region" description="Helical" evidence="1">
    <location>
        <begin position="52"/>
        <end position="75"/>
    </location>
</feature>
<accession>A0AAV9QT14</accession>
<reference evidence="2 3" key="1">
    <citation type="submission" date="2021-06" db="EMBL/GenBank/DDBJ databases">
        <authorList>
            <person name="Palmer J.M."/>
        </authorList>
    </citation>
    <scope>NUCLEOTIDE SEQUENCE [LARGE SCALE GENOMIC DNA]</scope>
    <source>
        <strain evidence="2 3">MEX-2019</strain>
        <tissue evidence="2">Muscle</tissue>
    </source>
</reference>
<gene>
    <name evidence="2" type="ORF">CRENBAI_001346</name>
</gene>
<evidence type="ECO:0000256" key="1">
    <source>
        <dbReference type="SAM" id="Phobius"/>
    </source>
</evidence>